<accession>A0A9P0K089</accession>
<evidence type="ECO:0000313" key="2">
    <source>
        <dbReference type="Proteomes" id="UP001152888"/>
    </source>
</evidence>
<reference evidence="1" key="1">
    <citation type="submission" date="2022-03" db="EMBL/GenBank/DDBJ databases">
        <authorList>
            <person name="Sayadi A."/>
        </authorList>
    </citation>
    <scope>NUCLEOTIDE SEQUENCE</scope>
</reference>
<organism evidence="1 2">
    <name type="scientific">Acanthoscelides obtectus</name>
    <name type="common">Bean weevil</name>
    <name type="synonym">Bruchus obtectus</name>
    <dbReference type="NCBI Taxonomy" id="200917"/>
    <lineage>
        <taxon>Eukaryota</taxon>
        <taxon>Metazoa</taxon>
        <taxon>Ecdysozoa</taxon>
        <taxon>Arthropoda</taxon>
        <taxon>Hexapoda</taxon>
        <taxon>Insecta</taxon>
        <taxon>Pterygota</taxon>
        <taxon>Neoptera</taxon>
        <taxon>Endopterygota</taxon>
        <taxon>Coleoptera</taxon>
        <taxon>Polyphaga</taxon>
        <taxon>Cucujiformia</taxon>
        <taxon>Chrysomeloidea</taxon>
        <taxon>Chrysomelidae</taxon>
        <taxon>Bruchinae</taxon>
        <taxon>Bruchini</taxon>
        <taxon>Acanthoscelides</taxon>
    </lineage>
</organism>
<sequence length="202" mass="22732">MVTNVGGVKLASAVRTLHADLAGCIRTLDEREVQSYPIRAADLACCPLIARCLSGLPNRHFQHFIRDVHPNRLKTVIRECQRAAPANYYVLRRLKVFSQANVMTDAAGYIALIRQQNVTVASGFDFCQVPLDQLCMLQSFYMTLYLNCNVPQTENDWIAIAKDFEKRWNYPHCLGSLDGKHIDIIPPVNSGSFFSITNIDTV</sequence>
<evidence type="ECO:0000313" key="1">
    <source>
        <dbReference type="EMBL" id="CAH1964624.1"/>
    </source>
</evidence>
<gene>
    <name evidence="1" type="ORF">ACAOBT_LOCUS5911</name>
</gene>
<dbReference type="EMBL" id="CAKOFQ010006717">
    <property type="protein sequence ID" value="CAH1964624.1"/>
    <property type="molecule type" value="Genomic_DNA"/>
</dbReference>
<proteinExistence type="predicted"/>
<dbReference type="OrthoDB" id="6775305at2759"/>
<keyword evidence="2" id="KW-1185">Reference proteome</keyword>
<protein>
    <recommendedName>
        <fullName evidence="3">DDE Tnp4 domain-containing protein</fullName>
    </recommendedName>
</protein>
<dbReference type="AlphaFoldDB" id="A0A9P0K089"/>
<name>A0A9P0K089_ACAOB</name>
<evidence type="ECO:0008006" key="3">
    <source>
        <dbReference type="Google" id="ProtNLM"/>
    </source>
</evidence>
<dbReference type="Proteomes" id="UP001152888">
    <property type="component" value="Unassembled WGS sequence"/>
</dbReference>
<comment type="caution">
    <text evidence="1">The sequence shown here is derived from an EMBL/GenBank/DDBJ whole genome shotgun (WGS) entry which is preliminary data.</text>
</comment>